<keyword evidence="5 6" id="KW-0472">Membrane</keyword>
<keyword evidence="7" id="KW-0762">Sugar transport</keyword>
<dbReference type="Pfam" id="PF02653">
    <property type="entry name" value="BPD_transp_2"/>
    <property type="match status" value="1"/>
</dbReference>
<feature type="transmembrane region" description="Helical" evidence="6">
    <location>
        <begin position="180"/>
        <end position="203"/>
    </location>
</feature>
<dbReference type="Proteomes" id="UP000182737">
    <property type="component" value="Unassembled WGS sequence"/>
</dbReference>
<feature type="transmembrane region" description="Helical" evidence="6">
    <location>
        <begin position="88"/>
        <end position="107"/>
    </location>
</feature>
<evidence type="ECO:0000256" key="4">
    <source>
        <dbReference type="ARBA" id="ARBA00022989"/>
    </source>
</evidence>
<dbReference type="GO" id="GO:0005886">
    <property type="term" value="C:plasma membrane"/>
    <property type="evidence" value="ECO:0007669"/>
    <property type="project" value="UniProtKB-SubCell"/>
</dbReference>
<feature type="transmembrane region" description="Helical" evidence="6">
    <location>
        <begin position="230"/>
        <end position="250"/>
    </location>
</feature>
<dbReference type="AlphaFoldDB" id="A0A1I3JI90"/>
<accession>A0A1I3JI90</accession>
<dbReference type="PANTHER" id="PTHR32196:SF19">
    <property type="entry name" value="GALACTOFURANOSE TRANSPORTER PERMEASE PROTEIN YTFT"/>
    <property type="match status" value="1"/>
</dbReference>
<gene>
    <name evidence="7" type="ORF">SAMN04487775_10353</name>
</gene>
<evidence type="ECO:0000256" key="5">
    <source>
        <dbReference type="ARBA" id="ARBA00023136"/>
    </source>
</evidence>
<keyword evidence="2" id="KW-1003">Cell membrane</keyword>
<organism evidence="7 8">
    <name type="scientific">Treponema bryantii</name>
    <dbReference type="NCBI Taxonomy" id="163"/>
    <lineage>
        <taxon>Bacteria</taxon>
        <taxon>Pseudomonadati</taxon>
        <taxon>Spirochaetota</taxon>
        <taxon>Spirochaetia</taxon>
        <taxon>Spirochaetales</taxon>
        <taxon>Treponemataceae</taxon>
        <taxon>Treponema</taxon>
    </lineage>
</organism>
<dbReference type="OrthoDB" id="9784538at2"/>
<dbReference type="GO" id="GO:0022857">
    <property type="term" value="F:transmembrane transporter activity"/>
    <property type="evidence" value="ECO:0007669"/>
    <property type="project" value="InterPro"/>
</dbReference>
<keyword evidence="3 6" id="KW-0812">Transmembrane</keyword>
<feature type="transmembrane region" description="Helical" evidence="6">
    <location>
        <begin position="321"/>
        <end position="339"/>
    </location>
</feature>
<sequence>MANKIVNQIKKLFQSQLAIPLVALIVLVVFNLIRDPSFFSIVIKKNNLGNNVLSGNLISILNGASELVILSIGMTLVTSATKGQDISIGAAAAIAGSVFVKILRAGTINAGTIFVGLLLACIVAIIFCLFNGILIAKFNIQPMIASLILYTAGRPIAYWINGGATPNVDSPLLTYIGGFIPHIAVPTPILVVIIFIVLINLLLKKTTLSLYIQSVGINERAAKLNGINPVVWKLAVFVILGICVTMAGSINVCRIGLINHETILLDIEMDAILAVAIGGNSLGGGKFKLSGSILGAYIIQALTITLYAMKVSSTAVKAYKAVVIIIIVVAGSPVVKAWISQLKNRLVEKKGAKATVAVSAGEAR</sequence>
<evidence type="ECO:0000256" key="1">
    <source>
        <dbReference type="ARBA" id="ARBA00004651"/>
    </source>
</evidence>
<keyword evidence="7" id="KW-0813">Transport</keyword>
<evidence type="ECO:0000256" key="6">
    <source>
        <dbReference type="SAM" id="Phobius"/>
    </source>
</evidence>
<keyword evidence="8" id="KW-1185">Reference proteome</keyword>
<keyword evidence="4 6" id="KW-1133">Transmembrane helix</keyword>
<name>A0A1I3JI90_9SPIR</name>
<dbReference type="EMBL" id="FORI01000003">
    <property type="protein sequence ID" value="SFI59971.1"/>
    <property type="molecule type" value="Genomic_DNA"/>
</dbReference>
<feature type="transmembrane region" description="Helical" evidence="6">
    <location>
        <begin position="143"/>
        <end position="160"/>
    </location>
</feature>
<reference evidence="8" key="1">
    <citation type="submission" date="2016-10" db="EMBL/GenBank/DDBJ databases">
        <authorList>
            <person name="Varghese N."/>
            <person name="Submissions S."/>
        </authorList>
    </citation>
    <scope>NUCLEOTIDE SEQUENCE [LARGE SCALE GENOMIC DNA]</scope>
    <source>
        <strain evidence="8">XBD1002</strain>
    </source>
</reference>
<dbReference type="InterPro" id="IPR001851">
    <property type="entry name" value="ABC_transp_permease"/>
</dbReference>
<evidence type="ECO:0000256" key="2">
    <source>
        <dbReference type="ARBA" id="ARBA00022475"/>
    </source>
</evidence>
<evidence type="ECO:0000313" key="8">
    <source>
        <dbReference type="Proteomes" id="UP000182737"/>
    </source>
</evidence>
<feature type="transmembrane region" description="Helical" evidence="6">
    <location>
        <begin position="53"/>
        <end position="76"/>
    </location>
</feature>
<feature type="transmembrane region" description="Helical" evidence="6">
    <location>
        <begin position="262"/>
        <end position="282"/>
    </location>
</feature>
<protein>
    <submittedName>
        <fullName evidence="7">Simple sugar transport system permease protein</fullName>
    </submittedName>
</protein>
<evidence type="ECO:0000313" key="7">
    <source>
        <dbReference type="EMBL" id="SFI59971.1"/>
    </source>
</evidence>
<feature type="transmembrane region" description="Helical" evidence="6">
    <location>
        <begin position="113"/>
        <end position="136"/>
    </location>
</feature>
<evidence type="ECO:0000256" key="3">
    <source>
        <dbReference type="ARBA" id="ARBA00022692"/>
    </source>
</evidence>
<feature type="transmembrane region" description="Helical" evidence="6">
    <location>
        <begin position="289"/>
        <end position="309"/>
    </location>
</feature>
<feature type="transmembrane region" description="Helical" evidence="6">
    <location>
        <begin position="12"/>
        <end position="33"/>
    </location>
</feature>
<dbReference type="RefSeq" id="WP_074930909.1">
    <property type="nucleotide sequence ID" value="NZ_FORI01000003.1"/>
</dbReference>
<dbReference type="PANTHER" id="PTHR32196">
    <property type="entry name" value="ABC TRANSPORTER PERMEASE PROTEIN YPHD-RELATED-RELATED"/>
    <property type="match status" value="1"/>
</dbReference>
<comment type="subcellular location">
    <subcellularLocation>
        <location evidence="1">Cell membrane</location>
        <topology evidence="1">Multi-pass membrane protein</topology>
    </subcellularLocation>
</comment>
<proteinExistence type="predicted"/>